<dbReference type="AlphaFoldDB" id="A0A0S2IW23"/>
<name>A0A0S2IW23_LEPBO</name>
<dbReference type="Proteomes" id="UP000058857">
    <property type="component" value="Chromosome 1"/>
</dbReference>
<sequence>MGTNSMNRFPRETIQARKLERFLFIRKSYFSQVKSRSYKNS</sequence>
<accession>A0A0S2IW23</accession>
<dbReference type="EMBL" id="CP012029">
    <property type="protein sequence ID" value="ALO27855.1"/>
    <property type="molecule type" value="Genomic_DNA"/>
</dbReference>
<dbReference type="PATRIC" id="fig|280505.15.peg.3588"/>
<proteinExistence type="predicted"/>
<evidence type="ECO:0000313" key="2">
    <source>
        <dbReference type="Proteomes" id="UP000058857"/>
    </source>
</evidence>
<gene>
    <name evidence="1" type="ORF">LBBP_03682</name>
</gene>
<reference evidence="1 2" key="1">
    <citation type="journal article" date="2015" name="PLoS Negl. Trop. Dis.">
        <title>Distribution of Plasmids in Distinct Leptospira Pathogenic Species.</title>
        <authorList>
            <person name="Wang Y."/>
            <person name="Zhuang X."/>
            <person name="Zhong Y."/>
            <person name="Zhang C."/>
            <person name="Zhang Y."/>
            <person name="Zeng L."/>
            <person name="Zhu Y."/>
            <person name="He P."/>
            <person name="Dong K."/>
            <person name="Pal U."/>
            <person name="Guo X."/>
            <person name="Qin J."/>
        </authorList>
    </citation>
    <scope>NUCLEOTIDE SEQUENCE [LARGE SCALE GENOMIC DNA]</scope>
    <source>
        <strain evidence="1 2">56604</strain>
    </source>
</reference>
<organism evidence="1">
    <name type="scientific">Leptospira borgpetersenii serovar Ballum</name>
    <dbReference type="NCBI Taxonomy" id="280505"/>
    <lineage>
        <taxon>Bacteria</taxon>
        <taxon>Pseudomonadati</taxon>
        <taxon>Spirochaetota</taxon>
        <taxon>Spirochaetia</taxon>
        <taxon>Leptospirales</taxon>
        <taxon>Leptospiraceae</taxon>
        <taxon>Leptospira</taxon>
    </lineage>
</organism>
<evidence type="ECO:0000313" key="1">
    <source>
        <dbReference type="EMBL" id="ALO27855.1"/>
    </source>
</evidence>
<protein>
    <submittedName>
        <fullName evidence="1">Uncharacterized protein</fullName>
    </submittedName>
</protein>